<name>A0A9X0B816_9EURO</name>
<protein>
    <recommendedName>
        <fullName evidence="2">Glycine zipper 2TM domain-containing protein</fullName>
    </recommendedName>
</protein>
<dbReference type="Pfam" id="PF05433">
    <property type="entry name" value="Rick_17kDa_Anti"/>
    <property type="match status" value="1"/>
</dbReference>
<dbReference type="InterPro" id="IPR008816">
    <property type="entry name" value="Gly_zipper_2TM_dom"/>
</dbReference>
<accession>A0A9X0B816</accession>
<dbReference type="Proteomes" id="UP001147747">
    <property type="component" value="Unassembled WGS sequence"/>
</dbReference>
<feature type="region of interest" description="Disordered" evidence="1">
    <location>
        <begin position="205"/>
        <end position="284"/>
    </location>
</feature>
<gene>
    <name evidence="3" type="ORF">N7509_007130</name>
</gene>
<feature type="domain" description="Glycine zipper 2TM" evidence="2">
    <location>
        <begin position="167"/>
        <end position="203"/>
    </location>
</feature>
<sequence length="284" mass="30985">MADPYNPYTSYPTPTPGGVSYYPPAPEEQSHQQGAYPHQQPPYSNVEYGGVASPDQNYNYAPQSSQYHLQPEGCQSNAPNRSYTPVGQPDHLGPVSAPGMPAQGSGKVPENAGYYDGHPADEPRYTPSHSPRPPPVYVSEADNTRPHDKESRDSNRGAEDLEGDRGFGGSLAGGAAGYYFGHKKEHGLLGAIGGAIIGNLLEDKTKKHERPPSPSVSSHASHHSHHGHHSHHSHHGSDHGSHHGSHHSSHLSHIGHLGHEHHHHSHHRHSRSRSHSRHRDEDDY</sequence>
<reference evidence="3" key="1">
    <citation type="submission" date="2022-12" db="EMBL/GenBank/DDBJ databases">
        <authorList>
            <person name="Petersen C."/>
        </authorList>
    </citation>
    <scope>NUCLEOTIDE SEQUENCE</scope>
    <source>
        <strain evidence="3">IBT 29677</strain>
    </source>
</reference>
<reference evidence="3" key="2">
    <citation type="journal article" date="2023" name="IMA Fungus">
        <title>Comparative genomic study of the Penicillium genus elucidates a diverse pangenome and 15 lateral gene transfer events.</title>
        <authorList>
            <person name="Petersen C."/>
            <person name="Sorensen T."/>
            <person name="Nielsen M.R."/>
            <person name="Sondergaard T.E."/>
            <person name="Sorensen J.L."/>
            <person name="Fitzpatrick D.A."/>
            <person name="Frisvad J.C."/>
            <person name="Nielsen K.L."/>
        </authorList>
    </citation>
    <scope>NUCLEOTIDE SEQUENCE</scope>
    <source>
        <strain evidence="3">IBT 29677</strain>
    </source>
</reference>
<dbReference type="OrthoDB" id="4368344at2759"/>
<dbReference type="AlphaFoldDB" id="A0A9X0B816"/>
<proteinExistence type="predicted"/>
<dbReference type="PANTHER" id="PTHR37014:SF9">
    <property type="entry name" value="CONSERVED HISTIDINE-RICH PROTEIN (AFU_ORTHOLOGUE AFUA_1G11910)"/>
    <property type="match status" value="1"/>
</dbReference>
<dbReference type="PANTHER" id="PTHR37014">
    <property type="entry name" value="EXPRESSION LETHALITY PROTEIN HEL10, PUTATIVE (AFU_ORTHOLOGUE AFUA_1G06580)-RELATED"/>
    <property type="match status" value="1"/>
</dbReference>
<feature type="compositionally biased region" description="Low complexity" evidence="1">
    <location>
        <begin position="1"/>
        <end position="12"/>
    </location>
</feature>
<evidence type="ECO:0000313" key="3">
    <source>
        <dbReference type="EMBL" id="KAJ5391640.1"/>
    </source>
</evidence>
<evidence type="ECO:0000259" key="2">
    <source>
        <dbReference type="Pfam" id="PF05433"/>
    </source>
</evidence>
<dbReference type="GeneID" id="81370747"/>
<evidence type="ECO:0000313" key="4">
    <source>
        <dbReference type="Proteomes" id="UP001147747"/>
    </source>
</evidence>
<dbReference type="EMBL" id="JAPZBU010000008">
    <property type="protein sequence ID" value="KAJ5391640.1"/>
    <property type="molecule type" value="Genomic_DNA"/>
</dbReference>
<feature type="compositionally biased region" description="Polar residues" evidence="1">
    <location>
        <begin position="54"/>
        <end position="85"/>
    </location>
</feature>
<comment type="caution">
    <text evidence="3">The sequence shown here is derived from an EMBL/GenBank/DDBJ whole genome shotgun (WGS) entry which is preliminary data.</text>
</comment>
<feature type="compositionally biased region" description="Basic and acidic residues" evidence="1">
    <location>
        <begin position="142"/>
        <end position="165"/>
    </location>
</feature>
<dbReference type="RefSeq" id="XP_056487318.1">
    <property type="nucleotide sequence ID" value="XM_056631767.1"/>
</dbReference>
<feature type="region of interest" description="Disordered" evidence="1">
    <location>
        <begin position="1"/>
        <end position="167"/>
    </location>
</feature>
<keyword evidence="4" id="KW-1185">Reference proteome</keyword>
<dbReference type="GO" id="GO:0019867">
    <property type="term" value="C:outer membrane"/>
    <property type="evidence" value="ECO:0007669"/>
    <property type="project" value="InterPro"/>
</dbReference>
<feature type="compositionally biased region" description="Basic residues" evidence="1">
    <location>
        <begin position="259"/>
        <end position="277"/>
    </location>
</feature>
<feature type="compositionally biased region" description="Basic residues" evidence="1">
    <location>
        <begin position="220"/>
        <end position="234"/>
    </location>
</feature>
<evidence type="ECO:0000256" key="1">
    <source>
        <dbReference type="SAM" id="MobiDB-lite"/>
    </source>
</evidence>
<organism evidence="3 4">
    <name type="scientific">Penicillium cosmopolitanum</name>
    <dbReference type="NCBI Taxonomy" id="1131564"/>
    <lineage>
        <taxon>Eukaryota</taxon>
        <taxon>Fungi</taxon>
        <taxon>Dikarya</taxon>
        <taxon>Ascomycota</taxon>
        <taxon>Pezizomycotina</taxon>
        <taxon>Eurotiomycetes</taxon>
        <taxon>Eurotiomycetidae</taxon>
        <taxon>Eurotiales</taxon>
        <taxon>Aspergillaceae</taxon>
        <taxon>Penicillium</taxon>
    </lineage>
</organism>